<keyword evidence="7" id="KW-0804">Transcription</keyword>
<dbReference type="OrthoDB" id="2563880at2"/>
<comment type="caution">
    <text evidence="11">The sequence shown here is derived from an EMBL/GenBank/DDBJ whole genome shotgun (WGS) entry which is preliminary data.</text>
</comment>
<evidence type="ECO:0000256" key="1">
    <source>
        <dbReference type="ARBA" id="ARBA00004496"/>
    </source>
</evidence>
<dbReference type="EMBL" id="QXJM01000023">
    <property type="protein sequence ID" value="RIE04859.1"/>
    <property type="molecule type" value="Genomic_DNA"/>
</dbReference>
<evidence type="ECO:0000256" key="8">
    <source>
        <dbReference type="PROSITE-ProRule" id="PRU00169"/>
    </source>
</evidence>
<protein>
    <submittedName>
        <fullName evidence="11">Response regulator</fullName>
    </submittedName>
</protein>
<dbReference type="Pfam" id="PF17853">
    <property type="entry name" value="GGDEF_2"/>
    <property type="match status" value="1"/>
</dbReference>
<evidence type="ECO:0000256" key="5">
    <source>
        <dbReference type="ARBA" id="ARBA00023015"/>
    </source>
</evidence>
<dbReference type="Pfam" id="PF12833">
    <property type="entry name" value="HTH_18"/>
    <property type="match status" value="1"/>
</dbReference>
<dbReference type="Pfam" id="PF00072">
    <property type="entry name" value="Response_reg"/>
    <property type="match status" value="1"/>
</dbReference>
<evidence type="ECO:0000313" key="12">
    <source>
        <dbReference type="Proteomes" id="UP000266340"/>
    </source>
</evidence>
<dbReference type="PANTHER" id="PTHR42713:SF3">
    <property type="entry name" value="TRANSCRIPTIONAL REGULATORY PROTEIN HPTR"/>
    <property type="match status" value="1"/>
</dbReference>
<evidence type="ECO:0000259" key="9">
    <source>
        <dbReference type="PROSITE" id="PS01124"/>
    </source>
</evidence>
<dbReference type="PROSITE" id="PS50110">
    <property type="entry name" value="RESPONSE_REGULATORY"/>
    <property type="match status" value="1"/>
</dbReference>
<dbReference type="AlphaFoldDB" id="A0A398CUB9"/>
<feature type="modified residue" description="4-aspartylphosphate" evidence="8">
    <location>
        <position position="54"/>
    </location>
</feature>
<dbReference type="InterPro" id="IPR020449">
    <property type="entry name" value="Tscrpt_reg_AraC-type_HTH"/>
</dbReference>
<feature type="domain" description="HTH araC/xylS-type" evidence="9">
    <location>
        <begin position="434"/>
        <end position="532"/>
    </location>
</feature>
<dbReference type="InterPro" id="IPR051552">
    <property type="entry name" value="HptR"/>
</dbReference>
<dbReference type="SMART" id="SM00448">
    <property type="entry name" value="REC"/>
    <property type="match status" value="1"/>
</dbReference>
<evidence type="ECO:0000256" key="7">
    <source>
        <dbReference type="ARBA" id="ARBA00023163"/>
    </source>
</evidence>
<dbReference type="GO" id="GO:0000160">
    <property type="term" value="P:phosphorelay signal transduction system"/>
    <property type="evidence" value="ECO:0007669"/>
    <property type="project" value="UniProtKB-KW"/>
</dbReference>
<keyword evidence="2" id="KW-0963">Cytoplasm</keyword>
<dbReference type="Gene3D" id="1.10.10.60">
    <property type="entry name" value="Homeodomain-like"/>
    <property type="match status" value="2"/>
</dbReference>
<dbReference type="GO" id="GO:0043565">
    <property type="term" value="F:sequence-specific DNA binding"/>
    <property type="evidence" value="ECO:0007669"/>
    <property type="project" value="InterPro"/>
</dbReference>
<dbReference type="InterPro" id="IPR009057">
    <property type="entry name" value="Homeodomain-like_sf"/>
</dbReference>
<gene>
    <name evidence="11" type="ORF">D3H35_05185</name>
</gene>
<dbReference type="GO" id="GO:0005737">
    <property type="term" value="C:cytoplasm"/>
    <property type="evidence" value="ECO:0007669"/>
    <property type="project" value="UniProtKB-SubCell"/>
</dbReference>
<dbReference type="InterPro" id="IPR011006">
    <property type="entry name" value="CheY-like_superfamily"/>
</dbReference>
<keyword evidence="3 8" id="KW-0597">Phosphoprotein</keyword>
<keyword evidence="12" id="KW-1185">Reference proteome</keyword>
<keyword evidence="6" id="KW-0238">DNA-binding</keyword>
<dbReference type="Proteomes" id="UP000266340">
    <property type="component" value="Unassembled WGS sequence"/>
</dbReference>
<reference evidence="11 12" key="1">
    <citation type="submission" date="2018-09" db="EMBL/GenBank/DDBJ databases">
        <title>Cohnella cavernae sp. nov., isolated from a karst cave.</title>
        <authorList>
            <person name="Zhu H."/>
        </authorList>
    </citation>
    <scope>NUCLEOTIDE SEQUENCE [LARGE SCALE GENOMIC DNA]</scope>
    <source>
        <strain evidence="11 12">K2E09-144</strain>
    </source>
</reference>
<proteinExistence type="predicted"/>
<dbReference type="RefSeq" id="WP_119148059.1">
    <property type="nucleotide sequence ID" value="NZ_JBHSOV010000005.1"/>
</dbReference>
<sequence length="533" mass="60875">MKIMVIDDEPIVSVGLRKLVPWEEHGFEWLGAAENGMEALRMIESKPPDLIIVDCRMPIMDGLQLLREIGSRQIPIKSVILSSHDEFMYAQQALQLGASDYLLKPPDLDRFLEVILRVKKEWETERALKQQMKDNFPVMVERFLHSIVDGTRQKEDIFVEKTKYLRLPIHPGPFRVCLLEIEDETGSLDRYSVEDHHLIHFAVANIIEETFGEWHAKALLQEQSRRFILLLNDEDGDAEQPTTLRSLLKQLIVNLRTTLKLGATVGVSKRYPLLLNDCRSAYENAKTALRYKYYTGANQAICMDDLDSGPGPTDAGSQNRSAVNEEDLLMSLRVCNENDLDAWLSSFIAFLKSRSFNQHETKTLSLQQMIASTHVLAEMHPQLQLDELLSADDIARIFRANTIEELSGLLREFLYGLLATTQSLRKSGKNSVVEKIKAYIQDNYARNLTLETIAAEVFLSPVYLSFLFKQVEAMNITDFITQVRIDRAKALLLTTNSKTYEIAGLVGYQDDKYFARIFKKRVGMTPSEFRSQS</sequence>
<dbReference type="InterPro" id="IPR001789">
    <property type="entry name" value="Sig_transdc_resp-reg_receiver"/>
</dbReference>
<dbReference type="PROSITE" id="PS01124">
    <property type="entry name" value="HTH_ARAC_FAMILY_2"/>
    <property type="match status" value="1"/>
</dbReference>
<feature type="domain" description="Response regulatory" evidence="10">
    <location>
        <begin position="2"/>
        <end position="119"/>
    </location>
</feature>
<evidence type="ECO:0000313" key="11">
    <source>
        <dbReference type="EMBL" id="RIE04859.1"/>
    </source>
</evidence>
<evidence type="ECO:0000256" key="4">
    <source>
        <dbReference type="ARBA" id="ARBA00023012"/>
    </source>
</evidence>
<dbReference type="SUPFAM" id="SSF52172">
    <property type="entry name" value="CheY-like"/>
    <property type="match status" value="1"/>
</dbReference>
<evidence type="ECO:0000256" key="3">
    <source>
        <dbReference type="ARBA" id="ARBA00022553"/>
    </source>
</evidence>
<dbReference type="InterPro" id="IPR018060">
    <property type="entry name" value="HTH_AraC"/>
</dbReference>
<dbReference type="GO" id="GO:0003700">
    <property type="term" value="F:DNA-binding transcription factor activity"/>
    <property type="evidence" value="ECO:0007669"/>
    <property type="project" value="InterPro"/>
</dbReference>
<accession>A0A398CUB9</accession>
<evidence type="ECO:0000256" key="2">
    <source>
        <dbReference type="ARBA" id="ARBA00022490"/>
    </source>
</evidence>
<keyword evidence="4" id="KW-0902">Two-component regulatory system</keyword>
<dbReference type="SMART" id="SM00342">
    <property type="entry name" value="HTH_ARAC"/>
    <property type="match status" value="1"/>
</dbReference>
<comment type="subcellular location">
    <subcellularLocation>
        <location evidence="1">Cytoplasm</location>
    </subcellularLocation>
</comment>
<evidence type="ECO:0000256" key="6">
    <source>
        <dbReference type="ARBA" id="ARBA00023125"/>
    </source>
</evidence>
<dbReference type="CDD" id="cd17536">
    <property type="entry name" value="REC_YesN-like"/>
    <property type="match status" value="1"/>
</dbReference>
<dbReference type="Gene3D" id="3.40.50.2300">
    <property type="match status" value="1"/>
</dbReference>
<dbReference type="PANTHER" id="PTHR42713">
    <property type="entry name" value="HISTIDINE KINASE-RELATED"/>
    <property type="match status" value="1"/>
</dbReference>
<name>A0A398CUB9_9BACL</name>
<organism evidence="11 12">
    <name type="scientific">Cohnella faecalis</name>
    <dbReference type="NCBI Taxonomy" id="2315694"/>
    <lineage>
        <taxon>Bacteria</taxon>
        <taxon>Bacillati</taxon>
        <taxon>Bacillota</taxon>
        <taxon>Bacilli</taxon>
        <taxon>Bacillales</taxon>
        <taxon>Paenibacillaceae</taxon>
        <taxon>Cohnella</taxon>
    </lineage>
</organism>
<evidence type="ECO:0000259" key="10">
    <source>
        <dbReference type="PROSITE" id="PS50110"/>
    </source>
</evidence>
<dbReference type="PRINTS" id="PR00032">
    <property type="entry name" value="HTHARAC"/>
</dbReference>
<keyword evidence="5" id="KW-0805">Transcription regulation</keyword>
<dbReference type="InterPro" id="IPR041522">
    <property type="entry name" value="CdaR_GGDEF"/>
</dbReference>
<dbReference type="SUPFAM" id="SSF46689">
    <property type="entry name" value="Homeodomain-like"/>
    <property type="match status" value="2"/>
</dbReference>